<dbReference type="InterPro" id="IPR020845">
    <property type="entry name" value="AMP-binding_CS"/>
</dbReference>
<dbReference type="EMBL" id="KZ772738">
    <property type="protein sequence ID" value="PTQ36126.1"/>
    <property type="molecule type" value="Genomic_DNA"/>
</dbReference>
<dbReference type="Gene3D" id="3.30.300.30">
    <property type="match status" value="1"/>
</dbReference>
<dbReference type="Pfam" id="PF00501">
    <property type="entry name" value="AMP-binding"/>
    <property type="match status" value="1"/>
</dbReference>
<dbReference type="OrthoDB" id="408177at2759"/>
<dbReference type="InterPro" id="IPR036736">
    <property type="entry name" value="ACP-like_sf"/>
</dbReference>
<dbReference type="Gramene" id="Mp4g00620.1">
    <property type="protein sequence ID" value="Mp4g00620.1.cds1"/>
    <property type="gene ID" value="Mp4g00620"/>
</dbReference>
<dbReference type="Pfam" id="PF13193">
    <property type="entry name" value="AMP-binding_C"/>
    <property type="match status" value="1"/>
</dbReference>
<dbReference type="InterPro" id="IPR025110">
    <property type="entry name" value="AMP-bd_C"/>
</dbReference>
<dbReference type="NCBIfam" id="TIGR01733">
    <property type="entry name" value="AA-adenyl-dom"/>
    <property type="match status" value="1"/>
</dbReference>
<dbReference type="CDD" id="cd05235">
    <property type="entry name" value="SDR_e1"/>
    <property type="match status" value="1"/>
</dbReference>
<dbReference type="GO" id="GO:0031177">
    <property type="term" value="F:phosphopantetheine binding"/>
    <property type="evidence" value="ECO:0007669"/>
    <property type="project" value="InterPro"/>
</dbReference>
<evidence type="ECO:0000256" key="1">
    <source>
        <dbReference type="ARBA" id="ARBA00022450"/>
    </source>
</evidence>
<dbReference type="InterPro" id="IPR045851">
    <property type="entry name" value="AMP-bd_C_sf"/>
</dbReference>
<keyword evidence="1" id="KW-0596">Phosphopantetheine</keyword>
<feature type="domain" description="Carrier" evidence="3">
    <location>
        <begin position="545"/>
        <end position="622"/>
    </location>
</feature>
<evidence type="ECO:0000313" key="5">
    <source>
        <dbReference type="Proteomes" id="UP000244005"/>
    </source>
</evidence>
<dbReference type="Gene3D" id="3.40.50.720">
    <property type="entry name" value="NAD(P)-binding Rossmann-like Domain"/>
    <property type="match status" value="1"/>
</dbReference>
<evidence type="ECO:0000256" key="2">
    <source>
        <dbReference type="ARBA" id="ARBA00022553"/>
    </source>
</evidence>
<evidence type="ECO:0000313" key="4">
    <source>
        <dbReference type="EMBL" id="PTQ36126.1"/>
    </source>
</evidence>
<dbReference type="PANTHER" id="PTHR44845">
    <property type="entry name" value="CARRIER DOMAIN-CONTAINING PROTEIN"/>
    <property type="match status" value="1"/>
</dbReference>
<dbReference type="InterPro" id="IPR009081">
    <property type="entry name" value="PP-bd_ACP"/>
</dbReference>
<dbReference type="CDD" id="cd05930">
    <property type="entry name" value="A_NRPS"/>
    <property type="match status" value="1"/>
</dbReference>
<dbReference type="OMA" id="ENDKFTM"/>
<name>A0A2R6WQK6_MARPO</name>
<protein>
    <recommendedName>
        <fullName evidence="3">Carrier domain-containing protein</fullName>
    </recommendedName>
</protein>
<gene>
    <name evidence="4" type="ORF">MARPO_0066s0079</name>
</gene>
<dbReference type="Gene3D" id="3.40.50.980">
    <property type="match status" value="2"/>
</dbReference>
<dbReference type="InterPro" id="IPR000873">
    <property type="entry name" value="AMP-dep_synth/lig_dom"/>
</dbReference>
<dbReference type="PROSITE" id="PS00455">
    <property type="entry name" value="AMP_BINDING"/>
    <property type="match status" value="1"/>
</dbReference>
<proteinExistence type="predicted"/>
<dbReference type="SMART" id="SM00823">
    <property type="entry name" value="PKS_PP"/>
    <property type="match status" value="1"/>
</dbReference>
<keyword evidence="5" id="KW-1185">Reference proteome</keyword>
<dbReference type="Gene3D" id="2.30.38.10">
    <property type="entry name" value="Luciferase, Domain 3"/>
    <property type="match status" value="1"/>
</dbReference>
<dbReference type="InterPro" id="IPR010080">
    <property type="entry name" value="Thioester_reductase-like_dom"/>
</dbReference>
<dbReference type="InterPro" id="IPR013120">
    <property type="entry name" value="FAR_NAD-bd"/>
</dbReference>
<dbReference type="Pfam" id="PF00550">
    <property type="entry name" value="PP-binding"/>
    <property type="match status" value="1"/>
</dbReference>
<accession>A0A2R6WQK6</accession>
<dbReference type="SUPFAM" id="SSF51735">
    <property type="entry name" value="NAD(P)-binding Rossmann-fold domains"/>
    <property type="match status" value="1"/>
</dbReference>
<dbReference type="InterPro" id="IPR010071">
    <property type="entry name" value="AA_adenyl_dom"/>
</dbReference>
<dbReference type="AlphaFoldDB" id="A0A2R6WQK6"/>
<dbReference type="Pfam" id="PF07993">
    <property type="entry name" value="NAD_binding_4"/>
    <property type="match status" value="1"/>
</dbReference>
<dbReference type="NCBIfam" id="TIGR01746">
    <property type="entry name" value="Thioester-redct"/>
    <property type="match status" value="1"/>
</dbReference>
<dbReference type="InterPro" id="IPR020806">
    <property type="entry name" value="PKS_PP-bd"/>
</dbReference>
<keyword evidence="2" id="KW-0597">Phosphoprotein</keyword>
<dbReference type="PROSITE" id="PS50075">
    <property type="entry name" value="CARRIER"/>
    <property type="match status" value="1"/>
</dbReference>
<dbReference type="Proteomes" id="UP000244005">
    <property type="component" value="Unassembled WGS sequence"/>
</dbReference>
<dbReference type="SUPFAM" id="SSF47336">
    <property type="entry name" value="ACP-like"/>
    <property type="match status" value="1"/>
</dbReference>
<reference evidence="5" key="1">
    <citation type="journal article" date="2017" name="Cell">
        <title>Insights into land plant evolution garnered from the Marchantia polymorpha genome.</title>
        <authorList>
            <person name="Bowman J.L."/>
            <person name="Kohchi T."/>
            <person name="Yamato K.T."/>
            <person name="Jenkins J."/>
            <person name="Shu S."/>
            <person name="Ishizaki K."/>
            <person name="Yamaoka S."/>
            <person name="Nishihama R."/>
            <person name="Nakamura Y."/>
            <person name="Berger F."/>
            <person name="Adam C."/>
            <person name="Aki S.S."/>
            <person name="Althoff F."/>
            <person name="Araki T."/>
            <person name="Arteaga-Vazquez M.A."/>
            <person name="Balasubrmanian S."/>
            <person name="Barry K."/>
            <person name="Bauer D."/>
            <person name="Boehm C.R."/>
            <person name="Briginshaw L."/>
            <person name="Caballero-Perez J."/>
            <person name="Catarino B."/>
            <person name="Chen F."/>
            <person name="Chiyoda S."/>
            <person name="Chovatia M."/>
            <person name="Davies K.M."/>
            <person name="Delmans M."/>
            <person name="Demura T."/>
            <person name="Dierschke T."/>
            <person name="Dolan L."/>
            <person name="Dorantes-Acosta A.E."/>
            <person name="Eklund D.M."/>
            <person name="Florent S.N."/>
            <person name="Flores-Sandoval E."/>
            <person name="Fujiyama A."/>
            <person name="Fukuzawa H."/>
            <person name="Galik B."/>
            <person name="Grimanelli D."/>
            <person name="Grimwood J."/>
            <person name="Grossniklaus U."/>
            <person name="Hamada T."/>
            <person name="Haseloff J."/>
            <person name="Hetherington A.J."/>
            <person name="Higo A."/>
            <person name="Hirakawa Y."/>
            <person name="Hundley H.N."/>
            <person name="Ikeda Y."/>
            <person name="Inoue K."/>
            <person name="Inoue S.I."/>
            <person name="Ishida S."/>
            <person name="Jia Q."/>
            <person name="Kakita M."/>
            <person name="Kanazawa T."/>
            <person name="Kawai Y."/>
            <person name="Kawashima T."/>
            <person name="Kennedy M."/>
            <person name="Kinose K."/>
            <person name="Kinoshita T."/>
            <person name="Kohara Y."/>
            <person name="Koide E."/>
            <person name="Komatsu K."/>
            <person name="Kopischke S."/>
            <person name="Kubo M."/>
            <person name="Kyozuka J."/>
            <person name="Lagercrantz U."/>
            <person name="Lin S.S."/>
            <person name="Lindquist E."/>
            <person name="Lipzen A.M."/>
            <person name="Lu C.W."/>
            <person name="De Luna E."/>
            <person name="Martienssen R.A."/>
            <person name="Minamino N."/>
            <person name="Mizutani M."/>
            <person name="Mizutani M."/>
            <person name="Mochizuki N."/>
            <person name="Monte I."/>
            <person name="Mosher R."/>
            <person name="Nagasaki H."/>
            <person name="Nakagami H."/>
            <person name="Naramoto S."/>
            <person name="Nishitani K."/>
            <person name="Ohtani M."/>
            <person name="Okamoto T."/>
            <person name="Okumura M."/>
            <person name="Phillips J."/>
            <person name="Pollak B."/>
            <person name="Reinders A."/>
            <person name="Rovekamp M."/>
            <person name="Sano R."/>
            <person name="Sawa S."/>
            <person name="Schmid M.W."/>
            <person name="Shirakawa M."/>
            <person name="Solano R."/>
            <person name="Spunde A."/>
            <person name="Suetsugu N."/>
            <person name="Sugano S."/>
            <person name="Sugiyama A."/>
            <person name="Sun R."/>
            <person name="Suzuki Y."/>
            <person name="Takenaka M."/>
            <person name="Takezawa D."/>
            <person name="Tomogane H."/>
            <person name="Tsuzuki M."/>
            <person name="Ueda T."/>
            <person name="Umeda M."/>
            <person name="Ward J.M."/>
            <person name="Watanabe Y."/>
            <person name="Yazaki K."/>
            <person name="Yokoyama R."/>
            <person name="Yoshitake Y."/>
            <person name="Yotsui I."/>
            <person name="Zachgo S."/>
            <person name="Schmutz J."/>
        </authorList>
    </citation>
    <scope>NUCLEOTIDE SEQUENCE [LARGE SCALE GENOMIC DNA]</scope>
    <source>
        <strain evidence="5">Tak-1</strain>
    </source>
</reference>
<sequence>MEDNSVVPLLRRVCKEGGIRLALVGTKDTSLTYEELGRDVRALSRHLRRTVGVRPKLAVGVCMDRRFDHIVTILGVLDAGAPYVPLDPSLPHRRLAYMINDSQLDIILTQRQFALDLESVLRDVSFSSKLVYLDGLIRHLSSSNEIEEDDTDTDLDPDPEDLANIIYTSGSSGEPKGVMVLHKGVMALSRAAAEVWELNQRDSRMLQFSSHCFDASTVEIFATLCSGATLVLGSRDELLPGPNLARYIDTHKVTAALLPPSVLSTLNEFSSELTCLRAVIAGGEACTLALASTWALPGRRFINAYGPTECTVVTTMHVIDDISDLSGLSTVPLGAPLPGWTVDLLDSQLEPVEDGEVGQIYIGGVGVSAGYFGKPKLTSECFIIHPRTGQTLYRSGDLGVRRGSRKLLEFAGRVDTQIKIRGFRVELGAVEQTLCQHLAVEHAAVTAVAANKDGSNQILVAYVVLRREAAESKLFSSSLLKSFLLDHLPSYMVPHVYVIMTALPLTLNGGKVDRKALPHPVSLQSSSPVSNGCCGHDTAVDGLDDDLHGMLSMACLTFANVLGLDGGLVKVDSNFFDLGGNSLLLMPLLSELRQTFEMEMLSREIYNHPTPQQLVRLILTKRKQTDSVLQLDAVRDVLNKESQSLDRTLRALKSGKLRSRAALVTGATGFLGVFLLDNLLAQSPFQVIYCLVRGNSVAQAWEKLGAARQKYGLATRISNVQLVLLVGDIQELMLGRSEESYAQLCQHVDTIYHVAAVTNYLWPYEEIGLPNVVGTKNILHFAANGISTKTLHYVSTVGVYGSLSAFSFDLLDENFDMECCPSFFSNTETGYSKSKWVAEMMVLDFRSRGFPVSIYRPGFIQAHSVTGAANRDDMMCRYIQGCIQMGKYPHLPRKFWIPVSVDFVADAISYISLNTAPGQIYNLVPDREREMGNSAMFQTLKDVWQYKLEELGFPEWLEALSSVPSSNSLYPVLSYLSETDNGNNLTPLEMPTATFGFTNTREVLRGSDIIVPSFERSHLEKYVGFMQN</sequence>
<evidence type="ECO:0000259" key="3">
    <source>
        <dbReference type="PROSITE" id="PS50075"/>
    </source>
</evidence>
<organism evidence="4 5">
    <name type="scientific">Marchantia polymorpha</name>
    <name type="common">Common liverwort</name>
    <name type="synonym">Marchantia aquatica</name>
    <dbReference type="NCBI Taxonomy" id="3197"/>
    <lineage>
        <taxon>Eukaryota</taxon>
        <taxon>Viridiplantae</taxon>
        <taxon>Streptophyta</taxon>
        <taxon>Embryophyta</taxon>
        <taxon>Marchantiophyta</taxon>
        <taxon>Marchantiopsida</taxon>
        <taxon>Marchantiidae</taxon>
        <taxon>Marchantiales</taxon>
        <taxon>Marchantiaceae</taxon>
        <taxon>Marchantia</taxon>
    </lineage>
</organism>
<dbReference type="InterPro" id="IPR036291">
    <property type="entry name" value="NAD(P)-bd_dom_sf"/>
</dbReference>
<dbReference type="Gene3D" id="1.10.1200.10">
    <property type="entry name" value="ACP-like"/>
    <property type="match status" value="1"/>
</dbReference>
<dbReference type="PANTHER" id="PTHR44845:SF6">
    <property type="entry name" value="BETA-ALANINE-ACTIVATING ENZYME"/>
    <property type="match status" value="1"/>
</dbReference>
<dbReference type="SUPFAM" id="SSF56801">
    <property type="entry name" value="Acetyl-CoA synthetase-like"/>
    <property type="match status" value="1"/>
</dbReference>